<gene>
    <name evidence="9" type="ORF">JCM21531_2466</name>
</gene>
<comment type="similarity">
    <text evidence="2">Belongs to the FliN/MopA/SpaO family.</text>
</comment>
<evidence type="ECO:0000313" key="9">
    <source>
        <dbReference type="EMBL" id="GAE88976.1"/>
    </source>
</evidence>
<sequence>MVNNIMNSKDIDEQVIEEVAASAVHTPVPEQQSEQNYQVQQQQYQQPPQQYQQPPQQQYQQYYQPYEQPARQNEAYRNPINVQPAQFEAFDDGSRISIDKKNIGLIMDVPLQVTVELGRTNKLIKDILEFSPGSIIELDKLAGEPVDILVNGKVIATGEVVVIDESFGVRITDILHPSKRL</sequence>
<comment type="subcellular location">
    <subcellularLocation>
        <location evidence="1">Cell membrane</location>
        <topology evidence="1">Peripheral membrane protein</topology>
        <orientation evidence="1">Cytoplasmic side</orientation>
    </subcellularLocation>
</comment>
<dbReference type="EMBL" id="BAVR01000028">
    <property type="protein sequence ID" value="GAE88976.1"/>
    <property type="molecule type" value="Genomic_DNA"/>
</dbReference>
<feature type="domain" description="Flagellar motor switch protein FliN-like C-terminal" evidence="8">
    <location>
        <begin position="106"/>
        <end position="175"/>
    </location>
</feature>
<dbReference type="PANTHER" id="PTHR43484">
    <property type="match status" value="1"/>
</dbReference>
<dbReference type="STRING" id="1294263.JCM21531_2466"/>
<dbReference type="GO" id="GO:0006935">
    <property type="term" value="P:chemotaxis"/>
    <property type="evidence" value="ECO:0007669"/>
    <property type="project" value="UniProtKB-KW"/>
</dbReference>
<evidence type="ECO:0000313" key="10">
    <source>
        <dbReference type="Proteomes" id="UP000019109"/>
    </source>
</evidence>
<proteinExistence type="inferred from homology"/>
<feature type="region of interest" description="Disordered" evidence="7">
    <location>
        <begin position="24"/>
        <end position="59"/>
    </location>
</feature>
<dbReference type="GO" id="GO:0071973">
    <property type="term" value="P:bacterial-type flagellum-dependent cell motility"/>
    <property type="evidence" value="ECO:0007669"/>
    <property type="project" value="InterPro"/>
</dbReference>
<dbReference type="AlphaFoldDB" id="W4V725"/>
<evidence type="ECO:0000256" key="5">
    <source>
        <dbReference type="ARBA" id="ARBA00022779"/>
    </source>
</evidence>
<name>W4V725_9FIRM</name>
<organism evidence="9 10">
    <name type="scientific">Acetivibrio straminisolvens JCM 21531</name>
    <dbReference type="NCBI Taxonomy" id="1294263"/>
    <lineage>
        <taxon>Bacteria</taxon>
        <taxon>Bacillati</taxon>
        <taxon>Bacillota</taxon>
        <taxon>Clostridia</taxon>
        <taxon>Eubacteriales</taxon>
        <taxon>Oscillospiraceae</taxon>
        <taxon>Acetivibrio</taxon>
    </lineage>
</organism>
<evidence type="ECO:0000256" key="6">
    <source>
        <dbReference type="ARBA" id="ARBA00023136"/>
    </source>
</evidence>
<dbReference type="NCBIfam" id="TIGR02480">
    <property type="entry name" value="fliN"/>
    <property type="match status" value="1"/>
</dbReference>
<evidence type="ECO:0000256" key="1">
    <source>
        <dbReference type="ARBA" id="ARBA00004413"/>
    </source>
</evidence>
<dbReference type="InterPro" id="IPR001172">
    <property type="entry name" value="FliN_T3SS_HrcQb"/>
</dbReference>
<reference evidence="9" key="1">
    <citation type="journal article" date="2014" name="Genome Announc.">
        <title>Draft Genome Sequence of Clostridium straminisolvens Strain JCM 21531T, Isolated from a Cellulose-Degrading Bacterial Community.</title>
        <authorList>
            <person name="Yuki M."/>
            <person name="Oshima K."/>
            <person name="Suda W."/>
            <person name="Sakamoto M."/>
            <person name="Kitamura K."/>
            <person name="Iida T."/>
            <person name="Hattori M."/>
            <person name="Ohkuma M."/>
        </authorList>
    </citation>
    <scope>NUCLEOTIDE SEQUENCE [LARGE SCALE GENOMIC DNA]</scope>
    <source>
        <strain evidence="9">JCM 21531</strain>
    </source>
</reference>
<dbReference type="PANTHER" id="PTHR43484:SF1">
    <property type="entry name" value="FLAGELLAR MOTOR SWITCH PROTEIN FLIN"/>
    <property type="match status" value="1"/>
</dbReference>
<dbReference type="Proteomes" id="UP000019109">
    <property type="component" value="Unassembled WGS sequence"/>
</dbReference>
<keyword evidence="3" id="KW-1003">Cell membrane</keyword>
<dbReference type="GO" id="GO:0009425">
    <property type="term" value="C:bacterial-type flagellum basal body"/>
    <property type="evidence" value="ECO:0007669"/>
    <property type="project" value="InterPro"/>
</dbReference>
<dbReference type="SUPFAM" id="SSF81995">
    <property type="entry name" value="beta-sandwich domain of Sec23/24"/>
    <property type="match status" value="1"/>
</dbReference>
<keyword evidence="5" id="KW-0283">Flagellar rotation</keyword>
<dbReference type="InterPro" id="IPR001543">
    <property type="entry name" value="FliN-like_C"/>
</dbReference>
<dbReference type="PRINTS" id="PR00956">
    <property type="entry name" value="FLGMOTORFLIN"/>
</dbReference>
<keyword evidence="6" id="KW-0472">Membrane</keyword>
<keyword evidence="9" id="KW-0282">Flagellum</keyword>
<dbReference type="Pfam" id="PF01052">
    <property type="entry name" value="FliMN_C"/>
    <property type="match status" value="1"/>
</dbReference>
<dbReference type="InterPro" id="IPR036429">
    <property type="entry name" value="SpoA-like_sf"/>
</dbReference>
<evidence type="ECO:0000256" key="7">
    <source>
        <dbReference type="SAM" id="MobiDB-lite"/>
    </source>
</evidence>
<dbReference type="GO" id="GO:0005886">
    <property type="term" value="C:plasma membrane"/>
    <property type="evidence" value="ECO:0007669"/>
    <property type="project" value="UniProtKB-SubCell"/>
</dbReference>
<dbReference type="GO" id="GO:0003774">
    <property type="term" value="F:cytoskeletal motor activity"/>
    <property type="evidence" value="ECO:0007669"/>
    <property type="project" value="InterPro"/>
</dbReference>
<protein>
    <submittedName>
        <fullName evidence="9">Flagellar motor switch protein FliN</fullName>
    </submittedName>
</protein>
<dbReference type="InterPro" id="IPR012826">
    <property type="entry name" value="FliN"/>
</dbReference>
<keyword evidence="9" id="KW-0969">Cilium</keyword>
<keyword evidence="10" id="KW-1185">Reference proteome</keyword>
<dbReference type="Gene3D" id="2.30.330.10">
    <property type="entry name" value="SpoA-like"/>
    <property type="match status" value="1"/>
</dbReference>
<dbReference type="SUPFAM" id="SSF101801">
    <property type="entry name" value="Surface presentation of antigens (SPOA)"/>
    <property type="match status" value="1"/>
</dbReference>
<evidence type="ECO:0000256" key="3">
    <source>
        <dbReference type="ARBA" id="ARBA00022475"/>
    </source>
</evidence>
<accession>W4V725</accession>
<feature type="compositionally biased region" description="Low complexity" evidence="7">
    <location>
        <begin position="29"/>
        <end position="59"/>
    </location>
</feature>
<evidence type="ECO:0000256" key="2">
    <source>
        <dbReference type="ARBA" id="ARBA00009226"/>
    </source>
</evidence>
<comment type="caution">
    <text evidence="9">The sequence shown here is derived from an EMBL/GenBank/DDBJ whole genome shotgun (WGS) entry which is preliminary data.</text>
</comment>
<evidence type="ECO:0000256" key="4">
    <source>
        <dbReference type="ARBA" id="ARBA00022500"/>
    </source>
</evidence>
<evidence type="ECO:0000259" key="8">
    <source>
        <dbReference type="Pfam" id="PF01052"/>
    </source>
</evidence>
<keyword evidence="9" id="KW-0966">Cell projection</keyword>
<keyword evidence="4" id="KW-0145">Chemotaxis</keyword>
<dbReference type="InterPro" id="IPR051469">
    <property type="entry name" value="FliN/MopA/SpaO"/>
</dbReference>